<evidence type="ECO:0000313" key="3">
    <source>
        <dbReference type="Proteomes" id="UP001085076"/>
    </source>
</evidence>
<dbReference type="Proteomes" id="UP001085076">
    <property type="component" value="Miscellaneous, Linkage group lg01"/>
</dbReference>
<evidence type="ECO:0000256" key="1">
    <source>
        <dbReference type="SAM" id="MobiDB-lite"/>
    </source>
</evidence>
<dbReference type="InterPro" id="IPR039933">
    <property type="entry name" value="XRI1"/>
</dbReference>
<dbReference type="AlphaFoldDB" id="A0A9D5HUB1"/>
<evidence type="ECO:0000313" key="2">
    <source>
        <dbReference type="EMBL" id="KAJ0988893.1"/>
    </source>
</evidence>
<proteinExistence type="predicted"/>
<keyword evidence="3" id="KW-1185">Reference proteome</keyword>
<reference evidence="2" key="1">
    <citation type="submission" date="2021-03" db="EMBL/GenBank/DDBJ databases">
        <authorList>
            <person name="Li Z."/>
            <person name="Yang C."/>
        </authorList>
    </citation>
    <scope>NUCLEOTIDE SEQUENCE</scope>
    <source>
        <strain evidence="2">Dzin_1.0</strain>
        <tissue evidence="2">Leaf</tissue>
    </source>
</reference>
<name>A0A9D5HUB1_9LILI</name>
<gene>
    <name evidence="2" type="ORF">J5N97_007249</name>
</gene>
<organism evidence="2 3">
    <name type="scientific">Dioscorea zingiberensis</name>
    <dbReference type="NCBI Taxonomy" id="325984"/>
    <lineage>
        <taxon>Eukaryota</taxon>
        <taxon>Viridiplantae</taxon>
        <taxon>Streptophyta</taxon>
        <taxon>Embryophyta</taxon>
        <taxon>Tracheophyta</taxon>
        <taxon>Spermatophyta</taxon>
        <taxon>Magnoliopsida</taxon>
        <taxon>Liliopsida</taxon>
        <taxon>Dioscoreales</taxon>
        <taxon>Dioscoreaceae</taxon>
        <taxon>Dioscorea</taxon>
    </lineage>
</organism>
<dbReference type="GO" id="GO:0007143">
    <property type="term" value="P:female meiotic nuclear division"/>
    <property type="evidence" value="ECO:0007669"/>
    <property type="project" value="InterPro"/>
</dbReference>
<evidence type="ECO:0008006" key="4">
    <source>
        <dbReference type="Google" id="ProtNLM"/>
    </source>
</evidence>
<reference evidence="2" key="2">
    <citation type="journal article" date="2022" name="Hortic Res">
        <title>The genome of Dioscorea zingiberensis sheds light on the biosynthesis, origin and evolution of the medicinally important diosgenin saponins.</title>
        <authorList>
            <person name="Li Y."/>
            <person name="Tan C."/>
            <person name="Li Z."/>
            <person name="Guo J."/>
            <person name="Li S."/>
            <person name="Chen X."/>
            <person name="Wang C."/>
            <person name="Dai X."/>
            <person name="Yang H."/>
            <person name="Song W."/>
            <person name="Hou L."/>
            <person name="Xu J."/>
            <person name="Tong Z."/>
            <person name="Xu A."/>
            <person name="Yuan X."/>
            <person name="Wang W."/>
            <person name="Yang Q."/>
            <person name="Chen L."/>
            <person name="Sun Z."/>
            <person name="Wang K."/>
            <person name="Pan B."/>
            <person name="Chen J."/>
            <person name="Bao Y."/>
            <person name="Liu F."/>
            <person name="Qi X."/>
            <person name="Gang D.R."/>
            <person name="Wen J."/>
            <person name="Li J."/>
        </authorList>
    </citation>
    <scope>NUCLEOTIDE SEQUENCE</scope>
    <source>
        <strain evidence="2">Dzin_1.0</strain>
    </source>
</reference>
<dbReference type="GO" id="GO:0007140">
    <property type="term" value="P:male meiotic nuclear division"/>
    <property type="evidence" value="ECO:0007669"/>
    <property type="project" value="InterPro"/>
</dbReference>
<feature type="region of interest" description="Disordered" evidence="1">
    <location>
        <begin position="254"/>
        <end position="283"/>
    </location>
</feature>
<dbReference type="PANTHER" id="PTHR33385:SF4">
    <property type="entry name" value="PROTEIN XRI1"/>
    <property type="match status" value="1"/>
</dbReference>
<protein>
    <recommendedName>
        <fullName evidence="4">Protein XRI1</fullName>
    </recommendedName>
</protein>
<comment type="caution">
    <text evidence="2">The sequence shown here is derived from an EMBL/GenBank/DDBJ whole genome shotgun (WGS) entry which is preliminary data.</text>
</comment>
<feature type="compositionally biased region" description="Polar residues" evidence="1">
    <location>
        <begin position="97"/>
        <end position="112"/>
    </location>
</feature>
<feature type="region of interest" description="Disordered" evidence="1">
    <location>
        <begin position="76"/>
        <end position="112"/>
    </location>
</feature>
<sequence length="309" mass="34256">MEFKDNGNKYNGICGWAGEDYSMQENTGLDVSHYLLDDVNQNEDSLLGMLEEHTPAKDSADFSYDMMNIGNDIDKVSEESRESSSSQQKRRRMLQFPTDSNEPASVNGPMTSFYESKARDEPLVEDGLQDNMDWNSQGNSGLSGDRCSYGDEGFNLSMDGWLEDCLNESGMPQNPDVMNHFMASEGQTNVSEFCNTLEMGNDAVEKAPTTTCRIFRGRKSFINSPMKLTTSVAYPFALIKPCGVQGDITLKDINQRIHAPPPSKSKNKKDEDSSMSYPTSTFSGKPVIVKTKIRTEGGKGSITIMRTKG</sequence>
<dbReference type="EMBL" id="JAGGNH010000001">
    <property type="protein sequence ID" value="KAJ0988893.1"/>
    <property type="molecule type" value="Genomic_DNA"/>
</dbReference>
<dbReference type="OrthoDB" id="1913204at2759"/>
<dbReference type="PANTHER" id="PTHR33385">
    <property type="entry name" value="PROTEIN XRI1"/>
    <property type="match status" value="1"/>
</dbReference>
<accession>A0A9D5HUB1</accession>